<evidence type="ECO:0000256" key="7">
    <source>
        <dbReference type="ARBA" id="ARBA00023027"/>
    </source>
</evidence>
<dbReference type="EMBL" id="CVMV01000032">
    <property type="protein sequence ID" value="CRG95001.1"/>
    <property type="molecule type" value="Genomic_DNA"/>
</dbReference>
<protein>
    <submittedName>
        <fullName evidence="9">Nicotinate-nucleotide adenylyltransferase, putative</fullName>
        <ecNumber evidence="9">2.7.7.18</ecNumber>
    </submittedName>
</protein>
<evidence type="ECO:0000256" key="5">
    <source>
        <dbReference type="ARBA" id="ARBA00022741"/>
    </source>
</evidence>
<dbReference type="SUPFAM" id="SSF52374">
    <property type="entry name" value="Nucleotidylyl transferase"/>
    <property type="match status" value="1"/>
</dbReference>
<evidence type="ECO:0000259" key="8">
    <source>
        <dbReference type="Pfam" id="PF01467"/>
    </source>
</evidence>
<reference evidence="9" key="1">
    <citation type="submission" date="2015-04" db="EMBL/GenBank/DDBJ databases">
        <authorList>
            <consortium name="Pathogen Informatics"/>
        </authorList>
    </citation>
    <scope>NUCLEOTIDE SEQUENCE [LARGE SCALE GENOMIC DNA]</scope>
    <source>
        <strain evidence="9">8A</strain>
    </source>
</reference>
<evidence type="ECO:0000313" key="9">
    <source>
        <dbReference type="EMBL" id="CRG95001.1"/>
    </source>
</evidence>
<dbReference type="UniPathway" id="UPA00253">
    <property type="reaction ID" value="UER00600"/>
</dbReference>
<evidence type="ECO:0000256" key="3">
    <source>
        <dbReference type="ARBA" id="ARBA00022679"/>
    </source>
</evidence>
<dbReference type="OMA" id="IDEIWVV"/>
<comment type="pathway">
    <text evidence="1">Cofactor biosynthesis; NAD(+) biosynthesis.</text>
</comment>
<name>A0A1J1GR61_PLAGA</name>
<keyword evidence="3 9" id="KW-0808">Transferase</keyword>
<gene>
    <name evidence="9" type="primary">NMNAT</name>
    <name evidence="9" type="ORF">PGAL8A_00239800</name>
</gene>
<dbReference type="InterPro" id="IPR014729">
    <property type="entry name" value="Rossmann-like_a/b/a_fold"/>
</dbReference>
<evidence type="ECO:0000256" key="6">
    <source>
        <dbReference type="ARBA" id="ARBA00022840"/>
    </source>
</evidence>
<dbReference type="GeneID" id="39730926"/>
<comment type="caution">
    <text evidence="9">The sequence shown here is derived from an EMBL/GenBank/DDBJ whole genome shotgun (WGS) entry which is preliminary data.</text>
</comment>
<dbReference type="Proteomes" id="UP000220797">
    <property type="component" value="Unassembled WGS sequence"/>
</dbReference>
<keyword evidence="6" id="KW-0067">ATP-binding</keyword>
<evidence type="ECO:0000256" key="4">
    <source>
        <dbReference type="ARBA" id="ARBA00022695"/>
    </source>
</evidence>
<dbReference type="SMR" id="A0A1J1GR61"/>
<dbReference type="RefSeq" id="XP_028527814.1">
    <property type="nucleotide sequence ID" value="XM_028671131.1"/>
</dbReference>
<keyword evidence="10" id="KW-1185">Reference proteome</keyword>
<feature type="domain" description="Cytidyltransferase-like" evidence="8">
    <location>
        <begin position="7"/>
        <end position="172"/>
    </location>
</feature>
<proteinExistence type="inferred from homology"/>
<organism evidence="9 10">
    <name type="scientific">Plasmodium gallinaceum</name>
    <dbReference type="NCBI Taxonomy" id="5849"/>
    <lineage>
        <taxon>Eukaryota</taxon>
        <taxon>Sar</taxon>
        <taxon>Alveolata</taxon>
        <taxon>Apicomplexa</taxon>
        <taxon>Aconoidasida</taxon>
        <taxon>Haemosporida</taxon>
        <taxon>Plasmodiidae</taxon>
        <taxon>Plasmodium</taxon>
        <taxon>Plasmodium (Haemamoeba)</taxon>
    </lineage>
</organism>
<sequence>MNKNICIYGGSFDPITRAHEMVLNEISNLNWIDEIWVVISKCRNDKELTDFQHRYKMFSLIINNASQILKNKIFLKDIEYINRTTPTYDLLKMQKEKYPNNTFYFCLGSDLLNDIILWDNGEKLILENYFIIIERGNFKIDKNILKQFPKYYLIEFKQLSEVNFISSSNIRKILTKNDNSNELKKLINPLILNYIKKYNLYRYNM</sequence>
<evidence type="ECO:0000256" key="2">
    <source>
        <dbReference type="ARBA" id="ARBA00022642"/>
    </source>
</evidence>
<dbReference type="HAMAP" id="MF_00244">
    <property type="entry name" value="NaMN_adenylyltr"/>
    <property type="match status" value="1"/>
</dbReference>
<dbReference type="OrthoDB" id="422187at2759"/>
<dbReference type="AlphaFoldDB" id="A0A1J1GR61"/>
<dbReference type="InterPro" id="IPR005248">
    <property type="entry name" value="NadD/NMNAT"/>
</dbReference>
<keyword evidence="2" id="KW-0662">Pyridine nucleotide biosynthesis</keyword>
<dbReference type="Pfam" id="PF01467">
    <property type="entry name" value="CTP_transf_like"/>
    <property type="match status" value="1"/>
</dbReference>
<evidence type="ECO:0000256" key="1">
    <source>
        <dbReference type="ARBA" id="ARBA00004790"/>
    </source>
</evidence>
<dbReference type="EC" id="2.7.7.18" evidence="9"/>
<dbReference type="PANTHER" id="PTHR39321">
    <property type="entry name" value="NICOTINATE-NUCLEOTIDE ADENYLYLTRANSFERASE-RELATED"/>
    <property type="match status" value="1"/>
</dbReference>
<dbReference type="GO" id="GO:0009435">
    <property type="term" value="P:NAD+ biosynthetic process"/>
    <property type="evidence" value="ECO:0007669"/>
    <property type="project" value="UniProtKB-UniPathway"/>
</dbReference>
<keyword evidence="7" id="KW-0520">NAD</keyword>
<dbReference type="CDD" id="cd02165">
    <property type="entry name" value="NMNAT"/>
    <property type="match status" value="1"/>
</dbReference>
<evidence type="ECO:0000313" key="10">
    <source>
        <dbReference type="Proteomes" id="UP000220797"/>
    </source>
</evidence>
<keyword evidence="5" id="KW-0547">Nucleotide-binding</keyword>
<dbReference type="Gene3D" id="3.40.50.620">
    <property type="entry name" value="HUPs"/>
    <property type="match status" value="1"/>
</dbReference>
<dbReference type="VEuPathDB" id="PlasmoDB:PGAL8A_00239800"/>
<dbReference type="GO" id="GO:0005524">
    <property type="term" value="F:ATP binding"/>
    <property type="evidence" value="ECO:0007669"/>
    <property type="project" value="UniProtKB-KW"/>
</dbReference>
<accession>A0A1J1GR61</accession>
<keyword evidence="4 9" id="KW-0548">Nucleotidyltransferase</keyword>
<dbReference type="InterPro" id="IPR004821">
    <property type="entry name" value="Cyt_trans-like"/>
</dbReference>
<dbReference type="GO" id="GO:0004515">
    <property type="term" value="F:nicotinate-nucleotide adenylyltransferase activity"/>
    <property type="evidence" value="ECO:0007669"/>
    <property type="project" value="UniProtKB-EC"/>
</dbReference>
<dbReference type="PANTHER" id="PTHR39321:SF3">
    <property type="entry name" value="PHOSPHOPANTETHEINE ADENYLYLTRANSFERASE"/>
    <property type="match status" value="1"/>
</dbReference>